<keyword evidence="3" id="KW-1185">Reference proteome</keyword>
<dbReference type="AlphaFoldDB" id="A0A9P6ZLH3"/>
<feature type="compositionally biased region" description="Polar residues" evidence="1">
    <location>
        <begin position="45"/>
        <end position="55"/>
    </location>
</feature>
<comment type="caution">
    <text evidence="2">The sequence shown here is derived from an EMBL/GenBank/DDBJ whole genome shotgun (WGS) entry which is preliminary data.</text>
</comment>
<reference evidence="2" key="1">
    <citation type="journal article" date="2020" name="New Phytol.">
        <title>Comparative genomics reveals dynamic genome evolution in host specialist ectomycorrhizal fungi.</title>
        <authorList>
            <person name="Lofgren L.A."/>
            <person name="Nguyen N.H."/>
            <person name="Vilgalys R."/>
            <person name="Ruytinx J."/>
            <person name="Liao H.L."/>
            <person name="Branco S."/>
            <person name="Kuo A."/>
            <person name="LaButti K."/>
            <person name="Lipzen A."/>
            <person name="Andreopoulos W."/>
            <person name="Pangilinan J."/>
            <person name="Riley R."/>
            <person name="Hundley H."/>
            <person name="Na H."/>
            <person name="Barry K."/>
            <person name="Grigoriev I.V."/>
            <person name="Stajich J.E."/>
            <person name="Kennedy P.G."/>
        </authorList>
    </citation>
    <scope>NUCLEOTIDE SEQUENCE</scope>
    <source>
        <strain evidence="2">DOB743</strain>
    </source>
</reference>
<feature type="compositionally biased region" description="Basic and acidic residues" evidence="1">
    <location>
        <begin position="393"/>
        <end position="403"/>
    </location>
</feature>
<proteinExistence type="predicted"/>
<organism evidence="2 3">
    <name type="scientific">Suillus placidus</name>
    <dbReference type="NCBI Taxonomy" id="48579"/>
    <lineage>
        <taxon>Eukaryota</taxon>
        <taxon>Fungi</taxon>
        <taxon>Dikarya</taxon>
        <taxon>Basidiomycota</taxon>
        <taxon>Agaricomycotina</taxon>
        <taxon>Agaricomycetes</taxon>
        <taxon>Agaricomycetidae</taxon>
        <taxon>Boletales</taxon>
        <taxon>Suillineae</taxon>
        <taxon>Suillaceae</taxon>
        <taxon>Suillus</taxon>
    </lineage>
</organism>
<feature type="compositionally biased region" description="Basic and acidic residues" evidence="1">
    <location>
        <begin position="365"/>
        <end position="382"/>
    </location>
</feature>
<sequence length="409" mass="47196">MADPSNEVCPDFNGNAYTNICDDVRQATGETQEAVVQRMTQSWTVGHNQRVNEWNQNRERELADAAEANQACAAQEDEARVQQEAEEERERIESEKKKPKMNGFNDKVSVGDSISPRPSQYAVQKLNNFEYVELWYFSPDGCKEALRTARSVADDFGLTRVDDQLTIRPAYAFKASKSAIADHDLPFSTFLRSKNLFLMQLSKAKWPQTHIDALSLFFWHLENHPIRNNSDLGDLVVLHYASWVRQDWHDRLKRDEAFNIAIINETLLRSINEELWDKVRSQNLATMPAHVLTRLPTMSTWMPAHLPSRMPVPLLTRMPIPLLTWMPIPLLTWMQTSLPSPENPHSQPRNGDSSSSAQPQNRRTSHQDYTRDSRRNNQEYNRRSSRSRSPRRAGNENRKRSPDGSRNTQ</sequence>
<dbReference type="Proteomes" id="UP000714275">
    <property type="component" value="Unassembled WGS sequence"/>
</dbReference>
<name>A0A9P6ZLH3_9AGAM</name>
<protein>
    <submittedName>
        <fullName evidence="2">Uncharacterized protein</fullName>
    </submittedName>
</protein>
<feature type="region of interest" description="Disordered" evidence="1">
    <location>
        <begin position="337"/>
        <end position="409"/>
    </location>
</feature>
<feature type="compositionally biased region" description="Polar residues" evidence="1">
    <location>
        <begin position="337"/>
        <end position="362"/>
    </location>
</feature>
<evidence type="ECO:0000313" key="2">
    <source>
        <dbReference type="EMBL" id="KAG1771179.1"/>
    </source>
</evidence>
<dbReference type="OrthoDB" id="2688210at2759"/>
<feature type="compositionally biased region" description="Basic and acidic residues" evidence="1">
    <location>
        <begin position="77"/>
        <end position="96"/>
    </location>
</feature>
<accession>A0A9P6ZLH3</accession>
<feature type="compositionally biased region" description="Low complexity" evidence="1">
    <location>
        <begin position="65"/>
        <end position="74"/>
    </location>
</feature>
<dbReference type="EMBL" id="JABBWD010000060">
    <property type="protein sequence ID" value="KAG1771179.1"/>
    <property type="molecule type" value="Genomic_DNA"/>
</dbReference>
<evidence type="ECO:0000313" key="3">
    <source>
        <dbReference type="Proteomes" id="UP000714275"/>
    </source>
</evidence>
<gene>
    <name evidence="2" type="ORF">EV702DRAFT_1137355</name>
</gene>
<evidence type="ECO:0000256" key="1">
    <source>
        <dbReference type="SAM" id="MobiDB-lite"/>
    </source>
</evidence>
<feature type="region of interest" description="Disordered" evidence="1">
    <location>
        <begin position="45"/>
        <end position="111"/>
    </location>
</feature>